<evidence type="ECO:0000313" key="3">
    <source>
        <dbReference type="Proteomes" id="UP000286687"/>
    </source>
</evidence>
<feature type="transmembrane region" description="Helical" evidence="1">
    <location>
        <begin position="6"/>
        <end position="24"/>
    </location>
</feature>
<dbReference type="GO" id="GO:0008233">
    <property type="term" value="F:peptidase activity"/>
    <property type="evidence" value="ECO:0007669"/>
    <property type="project" value="UniProtKB-KW"/>
</dbReference>
<evidence type="ECO:0000313" key="2">
    <source>
        <dbReference type="EMBL" id="RVU64814.1"/>
    </source>
</evidence>
<keyword evidence="1" id="KW-0812">Transmembrane</keyword>
<dbReference type="Proteomes" id="UP000286687">
    <property type="component" value="Unassembled WGS sequence"/>
</dbReference>
<dbReference type="GO" id="GO:0006508">
    <property type="term" value="P:proteolysis"/>
    <property type="evidence" value="ECO:0007669"/>
    <property type="project" value="UniProtKB-KW"/>
</dbReference>
<keyword evidence="1" id="KW-1133">Transmembrane helix</keyword>
<comment type="caution">
    <text evidence="2">The sequence shown here is derived from an EMBL/GenBank/DDBJ whole genome shotgun (WGS) entry which is preliminary data.</text>
</comment>
<protein>
    <submittedName>
        <fullName evidence="2">CAAX amino terminal protease</fullName>
    </submittedName>
</protein>
<sequence length="39" mass="4548">MYTAIFYSIVVILLIVINPKKVLYGNKIKKIVNREHDSI</sequence>
<dbReference type="EMBL" id="LDER01000126">
    <property type="protein sequence ID" value="RVU64814.1"/>
    <property type="molecule type" value="Genomic_DNA"/>
</dbReference>
<keyword evidence="1" id="KW-0472">Membrane</keyword>
<keyword evidence="2" id="KW-0645">Protease</keyword>
<evidence type="ECO:0000256" key="1">
    <source>
        <dbReference type="SAM" id="Phobius"/>
    </source>
</evidence>
<keyword evidence="2" id="KW-0378">Hydrolase</keyword>
<accession>A0A437SNG1</accession>
<reference evidence="2 3" key="1">
    <citation type="submission" date="2018-01" db="EMBL/GenBank/DDBJ databases">
        <title>Complete genome sequence of G25-42.</title>
        <authorList>
            <person name="Zheng Z."/>
            <person name="Sun M."/>
        </authorList>
    </citation>
    <scope>NUCLEOTIDE SEQUENCE [LARGE SCALE GENOMIC DNA]</scope>
    <source>
        <strain evidence="2 3">G25-42</strain>
    </source>
</reference>
<dbReference type="AlphaFoldDB" id="A0A437SNG1"/>
<name>A0A437SNG1_BACTU</name>
<organism evidence="2 3">
    <name type="scientific">Bacillus thuringiensis</name>
    <dbReference type="NCBI Taxonomy" id="1428"/>
    <lineage>
        <taxon>Bacteria</taxon>
        <taxon>Bacillati</taxon>
        <taxon>Bacillota</taxon>
        <taxon>Bacilli</taxon>
        <taxon>Bacillales</taxon>
        <taxon>Bacillaceae</taxon>
        <taxon>Bacillus</taxon>
        <taxon>Bacillus cereus group</taxon>
    </lineage>
</organism>
<gene>
    <name evidence="2" type="ORF">BM74_07750</name>
</gene>
<proteinExistence type="predicted"/>